<proteinExistence type="predicted"/>
<keyword evidence="5" id="KW-1185">Reference proteome</keyword>
<evidence type="ECO:0000313" key="5">
    <source>
        <dbReference type="Proteomes" id="UP000186594"/>
    </source>
</evidence>
<evidence type="ECO:0000259" key="3">
    <source>
        <dbReference type="Pfam" id="PF04082"/>
    </source>
</evidence>
<dbReference type="GO" id="GO:0005634">
    <property type="term" value="C:nucleus"/>
    <property type="evidence" value="ECO:0007669"/>
    <property type="project" value="UniProtKB-SubCell"/>
</dbReference>
<dbReference type="AlphaFoldDB" id="A0A1U7LME3"/>
<reference evidence="4 5" key="1">
    <citation type="submission" date="2016-04" db="EMBL/GenBank/DDBJ databases">
        <title>Evolutionary innovation and constraint leading to complex multicellularity in the Ascomycota.</title>
        <authorList>
            <person name="Cisse O."/>
            <person name="Nguyen A."/>
            <person name="Hewitt D.A."/>
            <person name="Jedd G."/>
            <person name="Stajich J.E."/>
        </authorList>
    </citation>
    <scope>NUCLEOTIDE SEQUENCE [LARGE SCALE GENOMIC DNA]</scope>
    <source>
        <strain evidence="4 5">DAH-3</strain>
    </source>
</reference>
<evidence type="ECO:0000256" key="2">
    <source>
        <dbReference type="ARBA" id="ARBA00023242"/>
    </source>
</evidence>
<protein>
    <recommendedName>
        <fullName evidence="3">Xylanolytic transcriptional activator regulatory domain-containing protein</fullName>
    </recommendedName>
</protein>
<dbReference type="GO" id="GO:0008270">
    <property type="term" value="F:zinc ion binding"/>
    <property type="evidence" value="ECO:0007669"/>
    <property type="project" value="InterPro"/>
</dbReference>
<organism evidence="4 5">
    <name type="scientific">Neolecta irregularis (strain DAH-3)</name>
    <dbReference type="NCBI Taxonomy" id="1198029"/>
    <lineage>
        <taxon>Eukaryota</taxon>
        <taxon>Fungi</taxon>
        <taxon>Dikarya</taxon>
        <taxon>Ascomycota</taxon>
        <taxon>Taphrinomycotina</taxon>
        <taxon>Neolectales</taxon>
        <taxon>Neolectaceae</taxon>
        <taxon>Neolecta</taxon>
    </lineage>
</organism>
<keyword evidence="2" id="KW-0539">Nucleus</keyword>
<dbReference type="Proteomes" id="UP000186594">
    <property type="component" value="Unassembled WGS sequence"/>
</dbReference>
<dbReference type="PANTHER" id="PTHR31001">
    <property type="entry name" value="UNCHARACTERIZED TRANSCRIPTIONAL REGULATORY PROTEIN"/>
    <property type="match status" value="1"/>
</dbReference>
<dbReference type="EMBL" id="LXFE01001372">
    <property type="protein sequence ID" value="OLL23681.1"/>
    <property type="molecule type" value="Genomic_DNA"/>
</dbReference>
<dbReference type="InterPro" id="IPR050613">
    <property type="entry name" value="Sec_Metabolite_Reg"/>
</dbReference>
<dbReference type="GO" id="GO:0006351">
    <property type="term" value="P:DNA-templated transcription"/>
    <property type="evidence" value="ECO:0007669"/>
    <property type="project" value="InterPro"/>
</dbReference>
<comment type="subcellular location">
    <subcellularLocation>
        <location evidence="1">Nucleus</location>
    </subcellularLocation>
</comment>
<dbReference type="OrthoDB" id="424974at2759"/>
<feature type="domain" description="Xylanolytic transcriptional activator regulatory" evidence="3">
    <location>
        <begin position="1"/>
        <end position="93"/>
    </location>
</feature>
<gene>
    <name evidence="4" type="ORF">NEOLI_001931</name>
</gene>
<dbReference type="CDD" id="cd12148">
    <property type="entry name" value="fungal_TF_MHR"/>
    <property type="match status" value="1"/>
</dbReference>
<name>A0A1U7LME3_NEOID</name>
<dbReference type="GO" id="GO:0003677">
    <property type="term" value="F:DNA binding"/>
    <property type="evidence" value="ECO:0007669"/>
    <property type="project" value="InterPro"/>
</dbReference>
<comment type="caution">
    <text evidence="4">The sequence shown here is derived from an EMBL/GenBank/DDBJ whole genome shotgun (WGS) entry which is preliminary data.</text>
</comment>
<evidence type="ECO:0000313" key="4">
    <source>
        <dbReference type="EMBL" id="OLL23681.1"/>
    </source>
</evidence>
<sequence>MAHGLGLHRDPTNIHGIEEIEFEHRRRLWLLVLTIDVHFSWLEGLPLHVVPAETDTLAPTYSPHVDGDTDTARKHFKHMILLYHLMHVWASIHQSTRALQPPVYEMIRHTQHFIWEISSTAAQSLKIDENEPDACILWEACEIEFSICRAQLTLHLSHISTHLESKQLAFNAAIRSLRCLLIINGHRRNDLARFKWRAYFWIVREAMIATLLSALLVTSEKLPEEKEVWELIHRAHENLCLKEVKRHLGRDIGILDVIERLRFDRLLNQDLIKDIQWEWVRSFQ</sequence>
<accession>A0A1U7LME3</accession>
<evidence type="ECO:0000256" key="1">
    <source>
        <dbReference type="ARBA" id="ARBA00004123"/>
    </source>
</evidence>
<dbReference type="InterPro" id="IPR007219">
    <property type="entry name" value="XnlR_reg_dom"/>
</dbReference>
<dbReference type="Pfam" id="PF04082">
    <property type="entry name" value="Fungal_trans"/>
    <property type="match status" value="1"/>
</dbReference>